<gene>
    <name evidence="1" type="ORF">E7681_02995</name>
</gene>
<sequence>MSGPAEPVLGLCPSAPHRAVLGLMAVALGRPCPASLPSDLNASAPEQIAAIANQGHAQTILHSAFVRLPELGNALPRDLLIYFAEMQRANADRNQQAVAQMREIAGILTAHQIPIMALKGAADVLDPLHDIPAHRYISDLDLLVPADRAAEAARLLRAEWGLPDEDQDAGPHHHLPQIISPAHLFTVELHVRPGSDAVSGVLLPDQMFARAERVEGMLIPCPEDRLLHHVLHGMELRHETATLNLRLLADHVQYRLRMPQETRNQALTRLDATGHGDWLRDLDRLADAMLGLKPSGWAAQALIRFGDPQAAMRRDTLFWARHYLRRLGTSATYRRHIMRKVFSPAAWAEFFHFHRERRGRFK</sequence>
<dbReference type="OrthoDB" id="7855384at2"/>
<name>A0A4S3MDQ9_9RHOB</name>
<evidence type="ECO:0000313" key="2">
    <source>
        <dbReference type="Proteomes" id="UP000306113"/>
    </source>
</evidence>
<proteinExistence type="predicted"/>
<dbReference type="RefSeq" id="WP_136337764.1">
    <property type="nucleotide sequence ID" value="NZ_SSMD01000001.1"/>
</dbReference>
<accession>A0A4S3MDQ9</accession>
<dbReference type="Pfam" id="PF14907">
    <property type="entry name" value="NTP_transf_5"/>
    <property type="match status" value="1"/>
</dbReference>
<organism evidence="1 2">
    <name type="scientific">Thalassobius vesicularis</name>
    <dbReference type="NCBI Taxonomy" id="1294297"/>
    <lineage>
        <taxon>Bacteria</taxon>
        <taxon>Pseudomonadati</taxon>
        <taxon>Pseudomonadota</taxon>
        <taxon>Alphaproteobacteria</taxon>
        <taxon>Rhodobacterales</taxon>
        <taxon>Roseobacteraceae</taxon>
        <taxon>Thalassovita</taxon>
    </lineage>
</organism>
<keyword evidence="2" id="KW-1185">Reference proteome</keyword>
<dbReference type="Proteomes" id="UP000306113">
    <property type="component" value="Unassembled WGS sequence"/>
</dbReference>
<dbReference type="EMBL" id="SSMD01000001">
    <property type="protein sequence ID" value="THD76820.1"/>
    <property type="molecule type" value="Genomic_DNA"/>
</dbReference>
<protein>
    <recommendedName>
        <fullName evidence="3">Nucleotidyltransferase family protein</fullName>
    </recommendedName>
</protein>
<reference evidence="1 2" key="1">
    <citation type="submission" date="2019-04" db="EMBL/GenBank/DDBJ databases">
        <title>Draft genome sequence of Youngimonas vesicularis.</title>
        <authorList>
            <person name="Hameed A."/>
        </authorList>
    </citation>
    <scope>NUCLEOTIDE SEQUENCE [LARGE SCALE GENOMIC DNA]</scope>
    <source>
        <strain evidence="1 2">CC-AMW-E</strain>
    </source>
</reference>
<evidence type="ECO:0008006" key="3">
    <source>
        <dbReference type="Google" id="ProtNLM"/>
    </source>
</evidence>
<evidence type="ECO:0000313" key="1">
    <source>
        <dbReference type="EMBL" id="THD76820.1"/>
    </source>
</evidence>
<dbReference type="AlphaFoldDB" id="A0A4S3MDQ9"/>
<comment type="caution">
    <text evidence="1">The sequence shown here is derived from an EMBL/GenBank/DDBJ whole genome shotgun (WGS) entry which is preliminary data.</text>
</comment>
<dbReference type="InterPro" id="IPR039498">
    <property type="entry name" value="NTP_transf_5"/>
</dbReference>